<feature type="domain" description="Thiolase C-terminal" evidence="8">
    <location>
        <begin position="271"/>
        <end position="388"/>
    </location>
</feature>
<keyword evidence="10" id="KW-1185">Reference proteome</keyword>
<evidence type="ECO:0000259" key="7">
    <source>
        <dbReference type="Pfam" id="PF00108"/>
    </source>
</evidence>
<dbReference type="GO" id="GO:0006869">
    <property type="term" value="P:lipid transport"/>
    <property type="evidence" value="ECO:0007669"/>
    <property type="project" value="UniProtKB-KW"/>
</dbReference>
<dbReference type="PANTHER" id="PTHR42870">
    <property type="entry name" value="ACETYL-COA C-ACETYLTRANSFERASE"/>
    <property type="match status" value="1"/>
</dbReference>
<reference evidence="9 10" key="1">
    <citation type="submission" date="2019-03" db="EMBL/GenBank/DDBJ databases">
        <title>Sequencing the genomes of 1000 actinobacteria strains.</title>
        <authorList>
            <person name="Klenk H.-P."/>
        </authorList>
    </citation>
    <scope>NUCLEOTIDE SEQUENCE [LARGE SCALE GENOMIC DNA]</scope>
    <source>
        <strain evidence="9 10">DSM 44969</strain>
    </source>
</reference>
<accession>A0A4V2PIY0</accession>
<dbReference type="OrthoDB" id="9785768at2"/>
<dbReference type="InterPro" id="IPR055140">
    <property type="entry name" value="Thiolase_C_2"/>
</dbReference>
<gene>
    <name evidence="9" type="ORF">EV378_2189</name>
</gene>
<dbReference type="Gene3D" id="3.40.47.10">
    <property type="match status" value="1"/>
</dbReference>
<dbReference type="Pfam" id="PF22691">
    <property type="entry name" value="Thiolase_C_1"/>
    <property type="match status" value="1"/>
</dbReference>
<dbReference type="GO" id="GO:0016747">
    <property type="term" value="F:acyltransferase activity, transferring groups other than amino-acyl groups"/>
    <property type="evidence" value="ECO:0007669"/>
    <property type="project" value="InterPro"/>
</dbReference>
<evidence type="ECO:0000259" key="8">
    <source>
        <dbReference type="Pfam" id="PF22691"/>
    </source>
</evidence>
<proteinExistence type="predicted"/>
<dbReference type="InterPro" id="IPR020613">
    <property type="entry name" value="Thiolase_CS"/>
</dbReference>
<dbReference type="SUPFAM" id="SSF53901">
    <property type="entry name" value="Thiolase-like"/>
    <property type="match status" value="2"/>
</dbReference>
<name>A0A4V2PIY0_PSEEN</name>
<feature type="domain" description="Thiolase N-terminal" evidence="7">
    <location>
        <begin position="5"/>
        <end position="234"/>
    </location>
</feature>
<evidence type="ECO:0000256" key="4">
    <source>
        <dbReference type="ARBA" id="ARBA00023055"/>
    </source>
</evidence>
<protein>
    <recommendedName>
        <fullName evidence="1">propanoyl-CoA C-acyltransferase</fullName>
        <ecNumber evidence="1">2.3.1.176</ecNumber>
    </recommendedName>
    <alternativeName>
        <fullName evidence="6">Propanoyl-CoA C-acyltransferase</fullName>
    </alternativeName>
</protein>
<evidence type="ECO:0000256" key="1">
    <source>
        <dbReference type="ARBA" id="ARBA00012352"/>
    </source>
</evidence>
<keyword evidence="4" id="KW-0445">Lipid transport</keyword>
<organism evidence="9 10">
    <name type="scientific">Pseudonocardia endophytica</name>
    <dbReference type="NCBI Taxonomy" id="401976"/>
    <lineage>
        <taxon>Bacteria</taxon>
        <taxon>Bacillati</taxon>
        <taxon>Actinomycetota</taxon>
        <taxon>Actinomycetes</taxon>
        <taxon>Pseudonocardiales</taxon>
        <taxon>Pseudonocardiaceae</taxon>
        <taxon>Pseudonocardia</taxon>
    </lineage>
</organism>
<evidence type="ECO:0000256" key="2">
    <source>
        <dbReference type="ARBA" id="ARBA00022448"/>
    </source>
</evidence>
<dbReference type="GO" id="GO:0008289">
    <property type="term" value="F:lipid binding"/>
    <property type="evidence" value="ECO:0007669"/>
    <property type="project" value="UniProtKB-KW"/>
</dbReference>
<dbReference type="CDD" id="cd00829">
    <property type="entry name" value="SCP-x_thiolase"/>
    <property type="match status" value="1"/>
</dbReference>
<comment type="caution">
    <text evidence="9">The sequence shown here is derived from an EMBL/GenBank/DDBJ whole genome shotgun (WGS) entry which is preliminary data.</text>
</comment>
<dbReference type="PANTHER" id="PTHR42870:SF1">
    <property type="entry name" value="NON-SPECIFIC LIPID-TRANSFER PROTEIN-LIKE 2"/>
    <property type="match status" value="1"/>
</dbReference>
<evidence type="ECO:0000313" key="9">
    <source>
        <dbReference type="EMBL" id="TCK26356.1"/>
    </source>
</evidence>
<dbReference type="AlphaFoldDB" id="A0A4V2PIY0"/>
<evidence type="ECO:0000256" key="6">
    <source>
        <dbReference type="ARBA" id="ARBA00032316"/>
    </source>
</evidence>
<dbReference type="InterPro" id="IPR016039">
    <property type="entry name" value="Thiolase-like"/>
</dbReference>
<dbReference type="RefSeq" id="WP_132423486.1">
    <property type="nucleotide sequence ID" value="NZ_SMFZ01000001.1"/>
</dbReference>
<dbReference type="Pfam" id="PF00108">
    <property type="entry name" value="Thiolase_N"/>
    <property type="match status" value="1"/>
</dbReference>
<evidence type="ECO:0000256" key="5">
    <source>
        <dbReference type="ARBA" id="ARBA00023121"/>
    </source>
</evidence>
<dbReference type="Proteomes" id="UP000295560">
    <property type="component" value="Unassembled WGS sequence"/>
</dbReference>
<dbReference type="InterPro" id="IPR002155">
    <property type="entry name" value="Thiolase"/>
</dbReference>
<keyword evidence="3 9" id="KW-0808">Transferase</keyword>
<keyword evidence="2" id="KW-0813">Transport</keyword>
<keyword evidence="5" id="KW-0446">Lipid-binding</keyword>
<dbReference type="EC" id="2.3.1.176" evidence="1"/>
<dbReference type="PROSITE" id="PS00737">
    <property type="entry name" value="THIOLASE_2"/>
    <property type="match status" value="1"/>
</dbReference>
<dbReference type="InterPro" id="IPR020616">
    <property type="entry name" value="Thiolase_N"/>
</dbReference>
<dbReference type="PIRSF" id="PIRSF000429">
    <property type="entry name" value="Ac-CoA_Ac_transf"/>
    <property type="match status" value="1"/>
</dbReference>
<dbReference type="EMBL" id="SMFZ01000001">
    <property type="protein sequence ID" value="TCK26356.1"/>
    <property type="molecule type" value="Genomic_DNA"/>
</dbReference>
<sequence>MRQVDIVGVGITPFGKHEDATLAPLGAAAVGAALDDAGIEPTGVDLLVHGNAMAGLVTGQEMIRGQVVAAAAGLAGVPVLNTENACATSSSALHVAVAGVRSGMYETVVVCGTEKMTGRPTRQVLDAMTTGTDIDRIPAITRELTGRDEPAESFYMEVYARITRQYMERSGATAHDLAEVAAKNSAHGALNPNAQYRQARSVEEILAGRVVADPLTMLMCSPIADGAAALVVRAADRPLPGADAEGARVRVLASALLSGIPGTAGELLEARTATLAYGQAGIGPEDLDVVEVHDAASPNELIMYEELGLCGHGEGPKLLATGATRLGGRVPVNPDGGLVSRGHPVGATGCAQVVELVTQLRGRAGDRQVPGARHGLAENAGGYVHPDAAACAVTILGRQ</sequence>
<evidence type="ECO:0000256" key="3">
    <source>
        <dbReference type="ARBA" id="ARBA00022679"/>
    </source>
</evidence>
<evidence type="ECO:0000313" key="10">
    <source>
        <dbReference type="Proteomes" id="UP000295560"/>
    </source>
</evidence>